<keyword evidence="4" id="KW-1185">Reference proteome</keyword>
<proteinExistence type="predicted"/>
<comment type="caution">
    <text evidence="3">The sequence shown here is derived from an EMBL/GenBank/DDBJ whole genome shotgun (WGS) entry which is preliminary data.</text>
</comment>
<sequence>MPETSLERDEGEAATVPAEAGPPPGAAPPRPGAGAPSKDVPAQSRAGRSAGRAPSPGAGAAPEASEPREARESREAGAARETAKSPAGAGSSETAAPPPSAPGPSPVPVPAPTGAPERAVPLRPEVLWALAAAASYALTLFVASDDFVFLAIPGLLGCVLLEIIAVRYVLRRPSRGTPAPYATDGTDRKGAVNFLYAALLKRYVVLVLSFLAIMALPLVTRSTWATYLIPLIGVGLFGVVLATIYWFDQLRWVRQCARVLNVYGFEFRTPVYGLDLWRNGRRFLVMGCDGLESPEMHAREPMGHPRWPDRIAEGAWFAGDEVFGGVLLVPGTGELMCMQPLDWDEFKPWRDEAGEERQARAKRAGLDRHSV</sequence>
<organism evidence="3 4">
    <name type="scientific">Streptomyces marispadix</name>
    <dbReference type="NCBI Taxonomy" id="2922868"/>
    <lineage>
        <taxon>Bacteria</taxon>
        <taxon>Bacillati</taxon>
        <taxon>Actinomycetota</taxon>
        <taxon>Actinomycetes</taxon>
        <taxon>Kitasatosporales</taxon>
        <taxon>Streptomycetaceae</taxon>
        <taxon>Streptomyces</taxon>
    </lineage>
</organism>
<feature type="transmembrane region" description="Helical" evidence="2">
    <location>
        <begin position="149"/>
        <end position="170"/>
    </location>
</feature>
<evidence type="ECO:0000256" key="1">
    <source>
        <dbReference type="SAM" id="MobiDB-lite"/>
    </source>
</evidence>
<protein>
    <submittedName>
        <fullName evidence="3">Uncharacterized protein</fullName>
    </submittedName>
</protein>
<feature type="compositionally biased region" description="Basic and acidic residues" evidence="1">
    <location>
        <begin position="65"/>
        <end position="83"/>
    </location>
</feature>
<feature type="transmembrane region" description="Helical" evidence="2">
    <location>
        <begin position="126"/>
        <end position="143"/>
    </location>
</feature>
<keyword evidence="2" id="KW-1133">Transmembrane helix</keyword>
<dbReference type="EMBL" id="JAKWJU010000002">
    <property type="protein sequence ID" value="MCH6163320.1"/>
    <property type="molecule type" value="Genomic_DNA"/>
</dbReference>
<feature type="transmembrane region" description="Helical" evidence="2">
    <location>
        <begin position="191"/>
        <end position="218"/>
    </location>
</feature>
<reference evidence="3" key="2">
    <citation type="journal article" date="2023" name="Int. J. Syst. Evol. Microbiol.">
        <title>Streptomyces marispadix sp. nov., isolated from marine beach sediment of the Northern Coast of Portugal.</title>
        <authorList>
            <person name="dos Santos J.D.N."/>
            <person name="Vitorino I.R."/>
            <person name="Kallscheuer N."/>
            <person name="Srivastava A."/>
            <person name="Krautwurst S."/>
            <person name="Marz M."/>
            <person name="Jogler C."/>
            <person name="Lobo Da Cunha A."/>
            <person name="Catita J."/>
            <person name="Goncalves H."/>
            <person name="Gonzalez I."/>
            <person name="Reyes F."/>
            <person name="Lage O.M."/>
        </authorList>
    </citation>
    <scope>NUCLEOTIDE SEQUENCE</scope>
    <source>
        <strain evidence="3">M600PL45_2</strain>
    </source>
</reference>
<feature type="compositionally biased region" description="Low complexity" evidence="1">
    <location>
        <begin position="85"/>
        <end position="95"/>
    </location>
</feature>
<dbReference type="RefSeq" id="WP_241062200.1">
    <property type="nucleotide sequence ID" value="NZ_JAKWJU010000002.1"/>
</dbReference>
<feature type="compositionally biased region" description="Pro residues" evidence="1">
    <location>
        <begin position="96"/>
        <end position="113"/>
    </location>
</feature>
<name>A0ABS9T479_9ACTN</name>
<feature type="region of interest" description="Disordered" evidence="1">
    <location>
        <begin position="1"/>
        <end position="116"/>
    </location>
</feature>
<evidence type="ECO:0000313" key="3">
    <source>
        <dbReference type="EMBL" id="MCH6163320.1"/>
    </source>
</evidence>
<feature type="compositionally biased region" description="Pro residues" evidence="1">
    <location>
        <begin position="20"/>
        <end position="31"/>
    </location>
</feature>
<gene>
    <name evidence="3" type="ORF">MMA15_23885</name>
</gene>
<feature type="compositionally biased region" description="Low complexity" evidence="1">
    <location>
        <begin position="32"/>
        <end position="64"/>
    </location>
</feature>
<evidence type="ECO:0000256" key="2">
    <source>
        <dbReference type="SAM" id="Phobius"/>
    </source>
</evidence>
<reference evidence="3" key="1">
    <citation type="submission" date="2022-03" db="EMBL/GenBank/DDBJ databases">
        <authorList>
            <person name="Santos J.D.N."/>
            <person name="Kallscheuer N."/>
            <person name="Jogler C."/>
            <person name="Lage O.M."/>
        </authorList>
    </citation>
    <scope>NUCLEOTIDE SEQUENCE</scope>
    <source>
        <strain evidence="3">M600PL45_2</strain>
    </source>
</reference>
<keyword evidence="2" id="KW-0812">Transmembrane</keyword>
<feature type="transmembrane region" description="Helical" evidence="2">
    <location>
        <begin position="224"/>
        <end position="247"/>
    </location>
</feature>
<evidence type="ECO:0000313" key="4">
    <source>
        <dbReference type="Proteomes" id="UP001166784"/>
    </source>
</evidence>
<keyword evidence="2" id="KW-0472">Membrane</keyword>
<accession>A0ABS9T479</accession>
<dbReference type="Proteomes" id="UP001166784">
    <property type="component" value="Unassembled WGS sequence"/>
</dbReference>